<dbReference type="AlphaFoldDB" id="A0A543EVM5"/>
<keyword evidence="2" id="KW-1185">Reference proteome</keyword>
<comment type="caution">
    <text evidence="1">The sequence shown here is derived from an EMBL/GenBank/DDBJ whole genome shotgun (WGS) entry which is preliminary data.</text>
</comment>
<protein>
    <submittedName>
        <fullName evidence="1">Uncharacterized protein</fullName>
    </submittedName>
</protein>
<accession>A0A543EVM5</accession>
<dbReference type="RefSeq" id="WP_141812318.1">
    <property type="nucleotide sequence ID" value="NZ_VFPG01000002.1"/>
</dbReference>
<gene>
    <name evidence="1" type="ORF">FB390_5788</name>
</gene>
<sequence length="143" mass="14899">MTEASGANYNLSVGGDVPGQIAVGHHNTVSRVEAGGDSTQNVGVDLTGLRAEFERLRAQLPTDGPLRDQAAERVDELEEAVTAAEPDLSTMEYVRNWFARRLPELAGAVTGLIVHPAVGALVAAAGTGLAGEFLRRFGSTDGA</sequence>
<reference evidence="1 2" key="1">
    <citation type="submission" date="2019-06" db="EMBL/GenBank/DDBJ databases">
        <title>Sequencing the genomes of 1000 actinobacteria strains.</title>
        <authorList>
            <person name="Klenk H.-P."/>
        </authorList>
    </citation>
    <scope>NUCLEOTIDE SEQUENCE [LARGE SCALE GENOMIC DNA]</scope>
    <source>
        <strain evidence="1 2">DSM 103495</strain>
    </source>
</reference>
<dbReference type="Proteomes" id="UP000316331">
    <property type="component" value="Unassembled WGS sequence"/>
</dbReference>
<proteinExistence type="predicted"/>
<dbReference type="OrthoDB" id="4549381at2"/>
<dbReference type="EMBL" id="VFPG01000002">
    <property type="protein sequence ID" value="TQM25631.1"/>
    <property type="molecule type" value="Genomic_DNA"/>
</dbReference>
<name>A0A543EVM5_9NOCA</name>
<evidence type="ECO:0000313" key="1">
    <source>
        <dbReference type="EMBL" id="TQM25631.1"/>
    </source>
</evidence>
<organism evidence="1 2">
    <name type="scientific">Nocardia bhagyanarayanae</name>
    <dbReference type="NCBI Taxonomy" id="1215925"/>
    <lineage>
        <taxon>Bacteria</taxon>
        <taxon>Bacillati</taxon>
        <taxon>Actinomycetota</taxon>
        <taxon>Actinomycetes</taxon>
        <taxon>Mycobacteriales</taxon>
        <taxon>Nocardiaceae</taxon>
        <taxon>Nocardia</taxon>
    </lineage>
</organism>
<evidence type="ECO:0000313" key="2">
    <source>
        <dbReference type="Proteomes" id="UP000316331"/>
    </source>
</evidence>